<sequence>MEEETRVCARVFQDAQMSFAVHERCAGVLEKRLVNGNRTDNVLHAFVECAKHILLAYSREPPAERLVAFVATFATSNVSLHANPVKLDFCKRFGQFLCDACLNSADKSVRFRACHVLSSMLEKSHDEAWYDATALAEQLLIRTDDKLPRVRATAIEALRFLQDATNPEDDLVTKKLVALMSTDSSSLVRKACLSALSVSSFSLPEILLRLRDTKEDVRRSAYKALGSAQGFVHLDAAARMHVLQCGQSERSETVRRTFSEHLLLKSWYRVACGADTFKFLALFDLQANEEPCIHAAAEAVRCISRVDPDAVFESAADKLDLDSLDFHAAVLMHALCSEPNHHAQILRERLIQSVATYTCAVNYYKSDVAVCHLLLSLIGSQDGYGHDVRADEHGCKELVEVLRTEFLLNPFCDMGLLADVVHAVRFIMQGASNVVDAMLLECAVAHIETDSLTPQDPVRALTILQATLSSMQATERNFAAMIEPLVDRVILPTLQVSDLHSRGLAIQCMALVCLQDQSLVQTVTFAPLFLQVVERDQEQIQIEAVRILVDLLTFVHVHVHAQKQAFDVEAEGQPSLERLAQLTSALEQAVLAPIMSWRSCESSIPKPSPMLATRVQGLCKLILSGAVIADRDIMVTLLTIFHSRDAANEETTSSDSLIQQTLSVFLPAFAFASISHRLVIEDAFMDVLRNTLQQASARKGAAQAWRAAQYMAFLTGERPRASAATKLSTGGQKSESVHAKLATTILSHLRDLMSQRDSVFASVLVRVLSRLLNSLDLASLHREHESCRELSVLLESCERLVWEDKRAMTYLQSFGNKLNEIDSASSKQTSIQQFPLEKQTPVDTKPSQNAMDPLSCRISSLKL</sequence>
<feature type="region of interest" description="Disordered" evidence="8">
    <location>
        <begin position="830"/>
        <end position="852"/>
    </location>
</feature>
<dbReference type="PANTHER" id="PTHR14418">
    <property type="entry name" value="CONDENSIN COMPLEX SUBUNIT 3-RELATED"/>
    <property type="match status" value="1"/>
</dbReference>
<dbReference type="AlphaFoldDB" id="A0A5J4Z7Z5"/>
<dbReference type="OrthoDB" id="2235at2759"/>
<dbReference type="GO" id="GO:0000793">
    <property type="term" value="C:condensed chromosome"/>
    <property type="evidence" value="ECO:0007669"/>
    <property type="project" value="TreeGrafter"/>
</dbReference>
<organism evidence="10 11">
    <name type="scientific">Porphyridium purpureum</name>
    <name type="common">Red alga</name>
    <name type="synonym">Porphyridium cruentum</name>
    <dbReference type="NCBI Taxonomy" id="35688"/>
    <lineage>
        <taxon>Eukaryota</taxon>
        <taxon>Rhodophyta</taxon>
        <taxon>Bangiophyceae</taxon>
        <taxon>Porphyridiales</taxon>
        <taxon>Porphyridiaceae</taxon>
        <taxon>Porphyridium</taxon>
    </lineage>
</organism>
<dbReference type="InterPro" id="IPR027165">
    <property type="entry name" value="CND3"/>
</dbReference>
<keyword evidence="11" id="KW-1185">Reference proteome</keyword>
<dbReference type="GO" id="GO:0000796">
    <property type="term" value="C:condensin complex"/>
    <property type="evidence" value="ECO:0007669"/>
    <property type="project" value="InterPro"/>
</dbReference>
<protein>
    <submittedName>
        <fullName evidence="10">Condensin complex subunit 3</fullName>
    </submittedName>
</protein>
<evidence type="ECO:0000313" key="10">
    <source>
        <dbReference type="EMBL" id="KAA8499172.1"/>
    </source>
</evidence>
<dbReference type="InterPro" id="IPR025977">
    <property type="entry name" value="Cnd3_C"/>
</dbReference>
<dbReference type="SUPFAM" id="SSF48371">
    <property type="entry name" value="ARM repeat"/>
    <property type="match status" value="1"/>
</dbReference>
<evidence type="ECO:0000256" key="4">
    <source>
        <dbReference type="ARBA" id="ARBA00022618"/>
    </source>
</evidence>
<dbReference type="GO" id="GO:0051301">
    <property type="term" value="P:cell division"/>
    <property type="evidence" value="ECO:0007669"/>
    <property type="project" value="UniProtKB-KW"/>
</dbReference>
<evidence type="ECO:0000256" key="5">
    <source>
        <dbReference type="ARBA" id="ARBA00022776"/>
    </source>
</evidence>
<dbReference type="InterPro" id="IPR011989">
    <property type="entry name" value="ARM-like"/>
</dbReference>
<feature type="domain" description="Nuclear condensin complex subunit 3 C-terminal" evidence="9">
    <location>
        <begin position="459"/>
        <end position="776"/>
    </location>
</feature>
<comment type="subcellular location">
    <subcellularLocation>
        <location evidence="1">Chromosome</location>
    </subcellularLocation>
</comment>
<evidence type="ECO:0000256" key="6">
    <source>
        <dbReference type="ARBA" id="ARBA00023067"/>
    </source>
</evidence>
<dbReference type="Proteomes" id="UP000324585">
    <property type="component" value="Unassembled WGS sequence"/>
</dbReference>
<keyword evidence="3" id="KW-0158">Chromosome</keyword>
<keyword evidence="7" id="KW-0131">Cell cycle</keyword>
<gene>
    <name evidence="10" type="ORF">FVE85_6757</name>
</gene>
<dbReference type="EMBL" id="VRMN01000001">
    <property type="protein sequence ID" value="KAA8499172.1"/>
    <property type="molecule type" value="Genomic_DNA"/>
</dbReference>
<comment type="similarity">
    <text evidence="2">Belongs to the CND3 (condensin subunit 3) family.</text>
</comment>
<accession>A0A5J4Z7Z5</accession>
<reference evidence="11" key="1">
    <citation type="journal article" date="2019" name="Nat. Commun.">
        <title>Expansion of phycobilisome linker gene families in mesophilic red algae.</title>
        <authorList>
            <person name="Lee J."/>
            <person name="Kim D."/>
            <person name="Bhattacharya D."/>
            <person name="Yoon H.S."/>
        </authorList>
    </citation>
    <scope>NUCLEOTIDE SEQUENCE [LARGE SCALE GENOMIC DNA]</scope>
    <source>
        <strain evidence="11">CCMP 1328</strain>
    </source>
</reference>
<dbReference type="Pfam" id="PF12719">
    <property type="entry name" value="Cnd3"/>
    <property type="match status" value="1"/>
</dbReference>
<keyword evidence="4" id="KW-0132">Cell division</keyword>
<evidence type="ECO:0000256" key="1">
    <source>
        <dbReference type="ARBA" id="ARBA00004286"/>
    </source>
</evidence>
<evidence type="ECO:0000313" key="11">
    <source>
        <dbReference type="Proteomes" id="UP000324585"/>
    </source>
</evidence>
<keyword evidence="5" id="KW-0498">Mitosis</keyword>
<evidence type="ECO:0000256" key="2">
    <source>
        <dbReference type="ARBA" id="ARBA00006533"/>
    </source>
</evidence>
<evidence type="ECO:0000256" key="8">
    <source>
        <dbReference type="SAM" id="MobiDB-lite"/>
    </source>
</evidence>
<dbReference type="PANTHER" id="PTHR14418:SF5">
    <property type="entry name" value="CONDENSIN COMPLEX SUBUNIT 3"/>
    <property type="match status" value="1"/>
</dbReference>
<dbReference type="GO" id="GO:0007076">
    <property type="term" value="P:mitotic chromosome condensation"/>
    <property type="evidence" value="ECO:0007669"/>
    <property type="project" value="InterPro"/>
</dbReference>
<dbReference type="OMA" id="DEINICR"/>
<dbReference type="InterPro" id="IPR016024">
    <property type="entry name" value="ARM-type_fold"/>
</dbReference>
<keyword evidence="6" id="KW-0226">DNA condensation</keyword>
<comment type="caution">
    <text evidence="10">The sequence shown here is derived from an EMBL/GenBank/DDBJ whole genome shotgun (WGS) entry which is preliminary data.</text>
</comment>
<proteinExistence type="inferred from homology"/>
<evidence type="ECO:0000256" key="7">
    <source>
        <dbReference type="ARBA" id="ARBA00023306"/>
    </source>
</evidence>
<evidence type="ECO:0000256" key="3">
    <source>
        <dbReference type="ARBA" id="ARBA00022454"/>
    </source>
</evidence>
<evidence type="ECO:0000259" key="9">
    <source>
        <dbReference type="Pfam" id="PF12719"/>
    </source>
</evidence>
<dbReference type="Pfam" id="PF13646">
    <property type="entry name" value="HEAT_2"/>
    <property type="match status" value="1"/>
</dbReference>
<dbReference type="Gene3D" id="1.25.10.10">
    <property type="entry name" value="Leucine-rich Repeat Variant"/>
    <property type="match status" value="1"/>
</dbReference>
<feature type="compositionally biased region" description="Polar residues" evidence="8">
    <location>
        <begin position="841"/>
        <end position="850"/>
    </location>
</feature>
<name>A0A5J4Z7Z5_PORPP</name>